<comment type="subcellular location">
    <subcellularLocation>
        <location evidence="1">Cell membrane</location>
        <topology evidence="1">Multi-pass membrane protein</topology>
    </subcellularLocation>
</comment>
<dbReference type="InterPro" id="IPR011701">
    <property type="entry name" value="MFS"/>
</dbReference>
<dbReference type="HOGENOM" id="CLU_025436_0_0_11"/>
<feature type="transmembrane region" description="Helical" evidence="7">
    <location>
        <begin position="366"/>
        <end position="390"/>
    </location>
</feature>
<feature type="transmembrane region" description="Helical" evidence="7">
    <location>
        <begin position="102"/>
        <end position="121"/>
    </location>
</feature>
<sequence length="513" mass="54048">MPTRRWCKNGFMNNHGEPPTTGELHEPPADDTTPRPSRVRRVLSAPGRLVGSWIEADGAKASGLSSLTYTTICNSGVDAALAVALAGTLFFSATTGESREGVALYLLVTIAPFAVIAPLIGPALDRVYAGRRFALSLTFAARIVLTVWLLTNFHSWVLYPAALGMMVMSKSFGVLKSSVTPRLMPPDIDLVRTNARLTILGHIVGSGGVGAIAASVSFLFTPREALWVIIVIALMGLYSCVLIPRKAESSPDEWATTSPLSVPGTPLTEDSSLDDDPTADVANANADAATDTAPLPQSPSQPSPRRRAVRQRVTRAAQQLHIVPFPHDAKTCLWSVMTSRSGTGFLTIFVAFAAKSTNGLSAWEQLAMLAVAGAAGSVGTFSGNLLGAWIPLGAPRVTVLTIAGIAWAGVICAAIWPGLILTAVATFALSLSSSLCKVSLDATIQEGLPEEARSSAFGRSETFGQLAWVFGGTMGIVLPPQLGTGFIALSIIIGVGYLRTLFLAVKVPHVRRH</sequence>
<protein>
    <submittedName>
        <fullName evidence="8">Putative membrane protein</fullName>
    </submittedName>
</protein>
<evidence type="ECO:0000256" key="3">
    <source>
        <dbReference type="ARBA" id="ARBA00022692"/>
    </source>
</evidence>
<feature type="transmembrane region" description="Helical" evidence="7">
    <location>
        <begin position="486"/>
        <end position="505"/>
    </location>
</feature>
<feature type="compositionally biased region" description="Low complexity" evidence="6">
    <location>
        <begin position="279"/>
        <end position="295"/>
    </location>
</feature>
<dbReference type="KEGG" id="ckp:ckrop_0436"/>
<dbReference type="SUPFAM" id="SSF103473">
    <property type="entry name" value="MFS general substrate transporter"/>
    <property type="match status" value="2"/>
</dbReference>
<dbReference type="InterPro" id="IPR036259">
    <property type="entry name" value="MFS_trans_sf"/>
</dbReference>
<feature type="transmembrane region" description="Helical" evidence="7">
    <location>
        <begin position="196"/>
        <end position="219"/>
    </location>
</feature>
<dbReference type="PANTHER" id="PTHR23513">
    <property type="entry name" value="INTEGRAL MEMBRANE EFFLUX PROTEIN-RELATED"/>
    <property type="match status" value="1"/>
</dbReference>
<name>C4LHA8_CORK4</name>
<evidence type="ECO:0000256" key="6">
    <source>
        <dbReference type="SAM" id="MobiDB-lite"/>
    </source>
</evidence>
<dbReference type="OrthoDB" id="5170137at2"/>
<evidence type="ECO:0000256" key="5">
    <source>
        <dbReference type="ARBA" id="ARBA00023136"/>
    </source>
</evidence>
<feature type="transmembrane region" description="Helical" evidence="7">
    <location>
        <begin position="225"/>
        <end position="243"/>
    </location>
</feature>
<reference evidence="8 9" key="1">
    <citation type="journal article" date="2008" name="J. Biotechnol.">
        <title>Ultrafast pyrosequencing of Corynebacterium kroppenstedtii DSM44385 revealed insights into the physiology of a lipophilic corynebacterium that lacks mycolic acids.</title>
        <authorList>
            <person name="Tauch A."/>
            <person name="Schneider J."/>
            <person name="Szczepanowski R."/>
            <person name="Tilker A."/>
            <person name="Viehoever P."/>
            <person name="Gartemann K.-H."/>
            <person name="Arnold W."/>
            <person name="Blom J."/>
            <person name="Brinkrolf K."/>
            <person name="Brune I."/>
            <person name="Goetker S."/>
            <person name="Weisshaar B."/>
            <person name="Goesmann A."/>
            <person name="Droege M."/>
            <person name="Puehler A."/>
        </authorList>
    </citation>
    <scope>NUCLEOTIDE SEQUENCE [LARGE SCALE GENOMIC DNA]</scope>
    <source>
        <strain evidence="9">DSM 44385 / JCM 11950 / CIP 105744 / CCUG 35717</strain>
    </source>
</reference>
<gene>
    <name evidence="8" type="ordered locus">ckrop_0436</name>
</gene>
<dbReference type="STRING" id="645127.ckrop_0436"/>
<keyword evidence="4 7" id="KW-1133">Transmembrane helix</keyword>
<dbReference type="PANTHER" id="PTHR23513:SF18">
    <property type="entry name" value="INTEGRAL MEMBRANE PROTEIN"/>
    <property type="match status" value="1"/>
</dbReference>
<dbReference type="Pfam" id="PF07690">
    <property type="entry name" value="MFS_1"/>
    <property type="match status" value="1"/>
</dbReference>
<keyword evidence="5 7" id="KW-0472">Membrane</keyword>
<feature type="transmembrane region" description="Helical" evidence="7">
    <location>
        <begin position="133"/>
        <end position="150"/>
    </location>
</feature>
<proteinExistence type="predicted"/>
<dbReference type="EMBL" id="CP001620">
    <property type="protein sequence ID" value="ACR17213.1"/>
    <property type="molecule type" value="Genomic_DNA"/>
</dbReference>
<dbReference type="GO" id="GO:0022857">
    <property type="term" value="F:transmembrane transporter activity"/>
    <property type="evidence" value="ECO:0007669"/>
    <property type="project" value="InterPro"/>
</dbReference>
<dbReference type="Proteomes" id="UP000001473">
    <property type="component" value="Chromosome"/>
</dbReference>
<evidence type="ECO:0000256" key="1">
    <source>
        <dbReference type="ARBA" id="ARBA00004651"/>
    </source>
</evidence>
<feature type="region of interest" description="Disordered" evidence="6">
    <location>
        <begin position="1"/>
        <end position="37"/>
    </location>
</feature>
<keyword evidence="3 7" id="KW-0812">Transmembrane</keyword>
<dbReference type="eggNOG" id="COG2814">
    <property type="taxonomic scope" value="Bacteria"/>
</dbReference>
<accession>C4LHA8</accession>
<keyword evidence="2" id="KW-1003">Cell membrane</keyword>
<evidence type="ECO:0000313" key="8">
    <source>
        <dbReference type="EMBL" id="ACR17213.1"/>
    </source>
</evidence>
<evidence type="ECO:0000256" key="4">
    <source>
        <dbReference type="ARBA" id="ARBA00022989"/>
    </source>
</evidence>
<feature type="region of interest" description="Disordered" evidence="6">
    <location>
        <begin position="251"/>
        <end position="308"/>
    </location>
</feature>
<evidence type="ECO:0000313" key="9">
    <source>
        <dbReference type="Proteomes" id="UP000001473"/>
    </source>
</evidence>
<dbReference type="AlphaFoldDB" id="C4LHA8"/>
<evidence type="ECO:0000256" key="7">
    <source>
        <dbReference type="SAM" id="Phobius"/>
    </source>
</evidence>
<organism evidence="8 9">
    <name type="scientific">Corynebacterium kroppenstedtii (strain DSM 44385 / JCM 11950 / CIP 105744 / CCUG 35717)</name>
    <dbReference type="NCBI Taxonomy" id="645127"/>
    <lineage>
        <taxon>Bacteria</taxon>
        <taxon>Bacillati</taxon>
        <taxon>Actinomycetota</taxon>
        <taxon>Actinomycetes</taxon>
        <taxon>Mycobacteriales</taxon>
        <taxon>Corynebacteriaceae</taxon>
        <taxon>Corynebacterium</taxon>
    </lineage>
</organism>
<dbReference type="GO" id="GO:0005886">
    <property type="term" value="C:plasma membrane"/>
    <property type="evidence" value="ECO:0007669"/>
    <property type="project" value="UniProtKB-SubCell"/>
</dbReference>
<dbReference type="Gene3D" id="1.20.1250.20">
    <property type="entry name" value="MFS general substrate transporter like domains"/>
    <property type="match status" value="1"/>
</dbReference>
<evidence type="ECO:0000256" key="2">
    <source>
        <dbReference type="ARBA" id="ARBA00022475"/>
    </source>
</evidence>
<feature type="transmembrane region" description="Helical" evidence="7">
    <location>
        <begin position="402"/>
        <end position="429"/>
    </location>
</feature>
<keyword evidence="9" id="KW-1185">Reference proteome</keyword>